<evidence type="ECO:0000259" key="1">
    <source>
        <dbReference type="Pfam" id="PF13963"/>
    </source>
</evidence>
<dbReference type="PANTHER" id="PTHR10775">
    <property type="entry name" value="OS08G0208400 PROTEIN"/>
    <property type="match status" value="1"/>
</dbReference>
<dbReference type="Pfam" id="PF13963">
    <property type="entry name" value="Transpos_assoc"/>
    <property type="match status" value="1"/>
</dbReference>
<sequence>MAHWWMYNSKFSSKEYIQELAIYVSTTKDFMVQNKTDCTLCPCVDCKNKRRLSIAQIHEDLMTRENGLEQMLDDGREDEYKMDNGERQKFDRMRQDNETLFFGGSKVSKLQAVLSLLHLKASNNWSDNSFTDLLSFLKDILPDDHRLSESIYQAKKVIYPLGLEVQKIHACSNGCILNLP</sequence>
<dbReference type="Gramene" id="OB11G16370.1">
    <property type="protein sequence ID" value="OB11G16370.1"/>
    <property type="gene ID" value="OB11G16370"/>
</dbReference>
<reference evidence="2" key="2">
    <citation type="submission" date="2013-04" db="UniProtKB">
        <authorList>
            <consortium name="EnsemblPlants"/>
        </authorList>
    </citation>
    <scope>IDENTIFICATION</scope>
</reference>
<evidence type="ECO:0000313" key="2">
    <source>
        <dbReference type="EnsemblPlants" id="OB11G16370.1"/>
    </source>
</evidence>
<keyword evidence="3" id="KW-1185">Reference proteome</keyword>
<dbReference type="HOGENOM" id="CLU_1498534_0_0_1"/>
<proteinExistence type="predicted"/>
<protein>
    <recommendedName>
        <fullName evidence="1">Transposase-associated domain-containing protein</fullName>
    </recommendedName>
</protein>
<reference evidence="2" key="1">
    <citation type="journal article" date="2013" name="Nat. Commun.">
        <title>Whole-genome sequencing of Oryza brachyantha reveals mechanisms underlying Oryza genome evolution.</title>
        <authorList>
            <person name="Chen J."/>
            <person name="Huang Q."/>
            <person name="Gao D."/>
            <person name="Wang J."/>
            <person name="Lang Y."/>
            <person name="Liu T."/>
            <person name="Li B."/>
            <person name="Bai Z."/>
            <person name="Luis Goicoechea J."/>
            <person name="Liang C."/>
            <person name="Chen C."/>
            <person name="Zhang W."/>
            <person name="Sun S."/>
            <person name="Liao Y."/>
            <person name="Zhang X."/>
            <person name="Yang L."/>
            <person name="Song C."/>
            <person name="Wang M."/>
            <person name="Shi J."/>
            <person name="Liu G."/>
            <person name="Liu J."/>
            <person name="Zhou H."/>
            <person name="Zhou W."/>
            <person name="Yu Q."/>
            <person name="An N."/>
            <person name="Chen Y."/>
            <person name="Cai Q."/>
            <person name="Wang B."/>
            <person name="Liu B."/>
            <person name="Min J."/>
            <person name="Huang Y."/>
            <person name="Wu H."/>
            <person name="Li Z."/>
            <person name="Zhang Y."/>
            <person name="Yin Y."/>
            <person name="Song W."/>
            <person name="Jiang J."/>
            <person name="Jackson S.A."/>
            <person name="Wing R.A."/>
            <person name="Wang J."/>
            <person name="Chen M."/>
        </authorList>
    </citation>
    <scope>NUCLEOTIDE SEQUENCE [LARGE SCALE GENOMIC DNA]</scope>
    <source>
        <strain evidence="2">cv. IRGC 101232</strain>
    </source>
</reference>
<dbReference type="InterPro" id="IPR029480">
    <property type="entry name" value="Transpos_assoc"/>
</dbReference>
<dbReference type="PANTHER" id="PTHR10775:SF180">
    <property type="entry name" value="TRANSPOSON, EN_SPM-LIKE, TRANSPOSASE-ASSOCIATED DOMAIN PROTEIN-RELATED"/>
    <property type="match status" value="1"/>
</dbReference>
<name>J3N751_ORYBR</name>
<dbReference type="OMA" id="QIHEDLM"/>
<organism evidence="2">
    <name type="scientific">Oryza brachyantha</name>
    <name type="common">malo sina</name>
    <dbReference type="NCBI Taxonomy" id="4533"/>
    <lineage>
        <taxon>Eukaryota</taxon>
        <taxon>Viridiplantae</taxon>
        <taxon>Streptophyta</taxon>
        <taxon>Embryophyta</taxon>
        <taxon>Tracheophyta</taxon>
        <taxon>Spermatophyta</taxon>
        <taxon>Magnoliopsida</taxon>
        <taxon>Liliopsida</taxon>
        <taxon>Poales</taxon>
        <taxon>Poaceae</taxon>
        <taxon>BOP clade</taxon>
        <taxon>Oryzoideae</taxon>
        <taxon>Oryzeae</taxon>
        <taxon>Oryzinae</taxon>
        <taxon>Oryza</taxon>
    </lineage>
</organism>
<accession>J3N751</accession>
<evidence type="ECO:0000313" key="3">
    <source>
        <dbReference type="Proteomes" id="UP000006038"/>
    </source>
</evidence>
<feature type="domain" description="Transposase-associated" evidence="1">
    <location>
        <begin position="5"/>
        <end position="63"/>
    </location>
</feature>
<dbReference type="EnsemblPlants" id="OB11G16370.1">
    <property type="protein sequence ID" value="OB11G16370.1"/>
    <property type="gene ID" value="OB11G16370"/>
</dbReference>
<dbReference type="AlphaFoldDB" id="J3N751"/>
<dbReference type="Proteomes" id="UP000006038">
    <property type="component" value="Chromosome 11"/>
</dbReference>